<accession>A0A7W3JGH6</accession>
<name>A0A7W3JGH6_9MICO</name>
<evidence type="ECO:0000256" key="4">
    <source>
        <dbReference type="SAM" id="Coils"/>
    </source>
</evidence>
<evidence type="ECO:0000313" key="8">
    <source>
        <dbReference type="Proteomes" id="UP000321154"/>
    </source>
</evidence>
<keyword evidence="3" id="KW-0378">Hydrolase</keyword>
<evidence type="ECO:0000256" key="3">
    <source>
        <dbReference type="ARBA" id="ARBA00022801"/>
    </source>
</evidence>
<dbReference type="OrthoDB" id="3268964at2"/>
<dbReference type="Proteomes" id="UP000321154">
    <property type="component" value="Unassembled WGS sequence"/>
</dbReference>
<reference evidence="7 9" key="2">
    <citation type="submission" date="2020-07" db="EMBL/GenBank/DDBJ databases">
        <title>Sequencing the genomes of 1000 actinobacteria strains.</title>
        <authorList>
            <person name="Klenk H.-P."/>
        </authorList>
    </citation>
    <scope>NUCLEOTIDE SEQUENCE [LARGE SCALE GENOMIC DNA]</scope>
    <source>
        <strain evidence="7 9">DSM 10309</strain>
    </source>
</reference>
<comment type="caution">
    <text evidence="7">The sequence shown here is derived from an EMBL/GenBank/DDBJ whole genome shotgun (WGS) entry which is preliminary data.</text>
</comment>
<dbReference type="Pfam" id="PF25209">
    <property type="entry name" value="Phage_capsid_4"/>
    <property type="match status" value="1"/>
</dbReference>
<dbReference type="AlphaFoldDB" id="A0A7W3JGH6"/>
<feature type="domain" description="Prohead serine protease" evidence="5">
    <location>
        <begin position="4"/>
        <end position="151"/>
    </location>
</feature>
<dbReference type="Proteomes" id="UP000522688">
    <property type="component" value="Unassembled WGS sequence"/>
</dbReference>
<keyword evidence="2" id="KW-0645">Protease</keyword>
<dbReference type="GO" id="GO:0008233">
    <property type="term" value="F:peptidase activity"/>
    <property type="evidence" value="ECO:0007669"/>
    <property type="project" value="UniProtKB-KW"/>
</dbReference>
<dbReference type="SUPFAM" id="SSF56563">
    <property type="entry name" value="Major capsid protein gp5"/>
    <property type="match status" value="1"/>
</dbReference>
<dbReference type="EMBL" id="JACGWW010000001">
    <property type="protein sequence ID" value="MBA8812424.1"/>
    <property type="molecule type" value="Genomic_DNA"/>
</dbReference>
<dbReference type="NCBIfam" id="TIGR01543">
    <property type="entry name" value="proheadase_HK97"/>
    <property type="match status" value="1"/>
</dbReference>
<feature type="coiled-coil region" evidence="4">
    <location>
        <begin position="159"/>
        <end position="186"/>
    </location>
</feature>
<keyword evidence="1" id="KW-1188">Viral release from host cell</keyword>
<keyword evidence="8" id="KW-1185">Reference proteome</keyword>
<dbReference type="GO" id="GO:0006508">
    <property type="term" value="P:proteolysis"/>
    <property type="evidence" value="ECO:0007669"/>
    <property type="project" value="UniProtKB-KW"/>
</dbReference>
<dbReference type="InterPro" id="IPR006433">
    <property type="entry name" value="Prohead_protease"/>
</dbReference>
<dbReference type="RefSeq" id="WP_146851971.1">
    <property type="nucleotide sequence ID" value="NZ_BAAAHR010000002.1"/>
</dbReference>
<dbReference type="Pfam" id="PF04586">
    <property type="entry name" value="Peptidase_S78"/>
    <property type="match status" value="1"/>
</dbReference>
<reference evidence="6 8" key="1">
    <citation type="submission" date="2019-07" db="EMBL/GenBank/DDBJ databases">
        <title>Whole genome shotgun sequence of Frigoribacterium faeni NBRC 103066.</title>
        <authorList>
            <person name="Hosoyama A."/>
            <person name="Uohara A."/>
            <person name="Ohji S."/>
            <person name="Ichikawa N."/>
        </authorList>
    </citation>
    <scope>NUCLEOTIDE SEQUENCE [LARGE SCALE GENOMIC DNA]</scope>
    <source>
        <strain evidence="6 8">NBRC 103066</strain>
    </source>
</reference>
<sequence>MTAIETRSVELRADADSGVVEGIAVPWNERATIGGRFEEMFERGSIDATDVKLFWQHREVIGKVIASEDREDGLFIRAQISDTTQGRDARALLKDGVVDRFSVGFIPVEQRTEDDGLIVRTRVDLREVSAVTFPAYSGATITEAREATPTNKEIPVSESTDATAEVAELRTSIEALDRRLEVTNSRLSEQGEPAFTTDNRSAGEVLKAIAKGDAETTRAYTGGTTADSVVKDAWVGDLTRLIEEAAPLRALFASGTLPSEGLNVEYGQLKSDSSVVAVQANEGDDLVFGKVQLETKFAPVKTIGGYTQLSRQEIERSSLNILNASLNAQAIAAGKALNTLFRTEYVKAVATSTTNNNTVTAPGASATYVDWINAIVDASGIYSDNGLSLDALVVDTATFKKLIALQGSDGRPVFLITGAGTNNVGAVSVKSLTGDIAGVRIVLDPKLPANKNAFINTNALREFRSPLVRLQDDNIINLSKDFSVYSYTAIANELPNGIVPLKAA</sequence>
<evidence type="ECO:0000313" key="6">
    <source>
        <dbReference type="EMBL" id="GEK81859.1"/>
    </source>
</evidence>
<evidence type="ECO:0000259" key="5">
    <source>
        <dbReference type="Pfam" id="PF04586"/>
    </source>
</evidence>
<keyword evidence="4" id="KW-0175">Coiled coil</keyword>
<evidence type="ECO:0000256" key="1">
    <source>
        <dbReference type="ARBA" id="ARBA00022612"/>
    </source>
</evidence>
<gene>
    <name evidence="7" type="ORF">FB463_000648</name>
    <name evidence="6" type="ORF">FFA01_01680</name>
</gene>
<evidence type="ECO:0000256" key="2">
    <source>
        <dbReference type="ARBA" id="ARBA00022670"/>
    </source>
</evidence>
<evidence type="ECO:0000313" key="7">
    <source>
        <dbReference type="EMBL" id="MBA8812424.1"/>
    </source>
</evidence>
<evidence type="ECO:0000313" key="9">
    <source>
        <dbReference type="Proteomes" id="UP000522688"/>
    </source>
</evidence>
<proteinExistence type="predicted"/>
<dbReference type="InterPro" id="IPR054613">
    <property type="entry name" value="Peptidase_S78_dom"/>
</dbReference>
<dbReference type="EMBL" id="BJUV01000001">
    <property type="protein sequence ID" value="GEK81859.1"/>
    <property type="molecule type" value="Genomic_DNA"/>
</dbReference>
<organism evidence="7 9">
    <name type="scientific">Frigoribacterium faeni</name>
    <dbReference type="NCBI Taxonomy" id="145483"/>
    <lineage>
        <taxon>Bacteria</taxon>
        <taxon>Bacillati</taxon>
        <taxon>Actinomycetota</taxon>
        <taxon>Actinomycetes</taxon>
        <taxon>Micrococcales</taxon>
        <taxon>Microbacteriaceae</taxon>
        <taxon>Frigoribacterium</taxon>
    </lineage>
</organism>
<protein>
    <recommendedName>
        <fullName evidence="5">Prohead serine protease domain-containing protein</fullName>
    </recommendedName>
</protein>